<dbReference type="InterPro" id="IPR007536">
    <property type="entry name" value="16SrRNA_methylTrfase_J"/>
</dbReference>
<name>A0ABM8IKD8_9FIRM</name>
<reference evidence="1" key="1">
    <citation type="journal article" date="2024" name="Int. J. Syst. Evol. Microbiol.">
        <title>Turicibacter faecis sp. nov., isolated from faeces of heart failure mouse model.</title>
        <authorList>
            <person name="Imamura Y."/>
            <person name="Motooka D."/>
            <person name="Nakajima Y."/>
            <person name="Ito S."/>
            <person name="Kitakaze M."/>
            <person name="Iida T."/>
            <person name="Nakamura S."/>
        </authorList>
    </citation>
    <scope>NUCLEOTIDE SEQUENCE</scope>
    <source>
        <strain evidence="1">TC023</strain>
    </source>
</reference>
<gene>
    <name evidence="1" type="primary">ypiP</name>
    <name evidence="1" type="ORF">T23_14630</name>
</gene>
<sequence>MIVTTAFDETAELVQRAKHLADDLSIPFVPRRKKTVKSLLDSLDSQLFVVNNQRGLSYYEKGQEEVFFHPNMAMHRIKQLERGQTDSLVTACGLKEGMSFLDCTLGLASDTLVANYQVGPQGKVVSLEKSFPLFVLVREGLTYFAAYEKPEWKALIDRVSLVRADNLDYLRTCENDAFDVVYFDFMFHHSVESSQGIKVIKPVVAYDVMTEDHVKEAIRVAKKRVVVKSGYKNPIIEKLGFTISRQNQKRHFFYGVIEIEDMNKKADSL</sequence>
<proteinExistence type="predicted"/>
<accession>A0ABM8IKD8</accession>
<dbReference type="SUPFAM" id="SSF53335">
    <property type="entry name" value="S-adenosyl-L-methionine-dependent methyltransferases"/>
    <property type="match status" value="1"/>
</dbReference>
<dbReference type="RefSeq" id="WP_262953507.1">
    <property type="nucleotide sequence ID" value="NZ_AP028127.1"/>
</dbReference>
<evidence type="ECO:0000313" key="2">
    <source>
        <dbReference type="Proteomes" id="UP001432099"/>
    </source>
</evidence>
<keyword evidence="2" id="KW-1185">Reference proteome</keyword>
<evidence type="ECO:0008006" key="3">
    <source>
        <dbReference type="Google" id="ProtNLM"/>
    </source>
</evidence>
<organism evidence="1 2">
    <name type="scientific">Turicibacter faecis</name>
    <dbReference type="NCBI Taxonomy" id="2963365"/>
    <lineage>
        <taxon>Bacteria</taxon>
        <taxon>Bacillati</taxon>
        <taxon>Bacillota</taxon>
        <taxon>Erysipelotrichia</taxon>
        <taxon>Erysipelotrichales</taxon>
        <taxon>Turicibacteraceae</taxon>
        <taxon>Turicibacter</taxon>
    </lineage>
</organism>
<dbReference type="Pfam" id="PF04445">
    <property type="entry name" value="SAM_MT"/>
    <property type="match status" value="1"/>
</dbReference>
<evidence type="ECO:0000313" key="1">
    <source>
        <dbReference type="EMBL" id="BEH91361.1"/>
    </source>
</evidence>
<dbReference type="Gene3D" id="3.40.50.150">
    <property type="entry name" value="Vaccinia Virus protein VP39"/>
    <property type="match status" value="1"/>
</dbReference>
<dbReference type="InterPro" id="IPR029063">
    <property type="entry name" value="SAM-dependent_MTases_sf"/>
</dbReference>
<dbReference type="PANTHER" id="PTHR36112:SF1">
    <property type="entry name" value="RIBOSOMAL RNA SMALL SUBUNIT METHYLTRANSFERASE J"/>
    <property type="match status" value="1"/>
</dbReference>
<protein>
    <recommendedName>
        <fullName evidence="3">SAM-dependent methyltransferase</fullName>
    </recommendedName>
</protein>
<dbReference type="EMBL" id="AP028127">
    <property type="protein sequence ID" value="BEH91361.1"/>
    <property type="molecule type" value="Genomic_DNA"/>
</dbReference>
<dbReference type="PANTHER" id="PTHR36112">
    <property type="entry name" value="RIBOSOMAL RNA SMALL SUBUNIT METHYLTRANSFERASE J"/>
    <property type="match status" value="1"/>
</dbReference>
<dbReference type="Proteomes" id="UP001432099">
    <property type="component" value="Chromosome"/>
</dbReference>